<protein>
    <submittedName>
        <fullName evidence="1">Uncharacterized protein</fullName>
    </submittedName>
</protein>
<organism evidence="1">
    <name type="scientific">hydrocarbon metagenome</name>
    <dbReference type="NCBI Taxonomy" id="938273"/>
    <lineage>
        <taxon>unclassified sequences</taxon>
        <taxon>metagenomes</taxon>
        <taxon>ecological metagenomes</taxon>
    </lineage>
</organism>
<comment type="caution">
    <text evidence="1">The sequence shown here is derived from an EMBL/GenBank/DDBJ whole genome shotgun (WGS) entry which is preliminary data.</text>
</comment>
<dbReference type="EMBL" id="LNQE01001466">
    <property type="protein sequence ID" value="KUG17057.1"/>
    <property type="molecule type" value="Genomic_DNA"/>
</dbReference>
<gene>
    <name evidence="1" type="ORF">ASZ90_013267</name>
</gene>
<name>A0A0W8F883_9ZZZZ</name>
<reference evidence="1" key="1">
    <citation type="journal article" date="2015" name="Proc. Natl. Acad. Sci. U.S.A.">
        <title>Networks of energetic and metabolic interactions define dynamics in microbial communities.</title>
        <authorList>
            <person name="Embree M."/>
            <person name="Liu J.K."/>
            <person name="Al-Bassam M.M."/>
            <person name="Zengler K."/>
        </authorList>
    </citation>
    <scope>NUCLEOTIDE SEQUENCE</scope>
</reference>
<proteinExistence type="predicted"/>
<sequence>MDGRIGGRPLPLAGRWLADKDKCICQALVSRSFDSNAVLQIQIDINDAVHRAHDGLFTVRPDGKEQKL</sequence>
<accession>A0A0W8F883</accession>
<dbReference type="AlphaFoldDB" id="A0A0W8F883"/>
<evidence type="ECO:0000313" key="1">
    <source>
        <dbReference type="EMBL" id="KUG17057.1"/>
    </source>
</evidence>